<gene>
    <name evidence="2" type="ORF">F1559_001101</name>
</gene>
<evidence type="ECO:0000259" key="1">
    <source>
        <dbReference type="Pfam" id="PF12146"/>
    </source>
</evidence>
<dbReference type="OrthoDB" id="2498029at2759"/>
<dbReference type="EMBL" id="VWRR01000007">
    <property type="protein sequence ID" value="KAF6003208.1"/>
    <property type="molecule type" value="Genomic_DNA"/>
</dbReference>
<protein>
    <recommendedName>
        <fullName evidence="1">Serine aminopeptidase S33 domain-containing protein</fullName>
    </recommendedName>
</protein>
<dbReference type="InterPro" id="IPR029058">
    <property type="entry name" value="AB_hydrolase_fold"/>
</dbReference>
<evidence type="ECO:0000313" key="3">
    <source>
        <dbReference type="Proteomes" id="UP000530660"/>
    </source>
</evidence>
<comment type="caution">
    <text evidence="2">The sequence shown here is derived from an EMBL/GenBank/DDBJ whole genome shotgun (WGS) entry which is preliminary data.</text>
</comment>
<dbReference type="Proteomes" id="UP000530660">
    <property type="component" value="Unassembled WGS sequence"/>
</dbReference>
<organism evidence="2 3">
    <name type="scientific">Cyanidiococcus yangmingshanensis</name>
    <dbReference type="NCBI Taxonomy" id="2690220"/>
    <lineage>
        <taxon>Eukaryota</taxon>
        <taxon>Rhodophyta</taxon>
        <taxon>Bangiophyceae</taxon>
        <taxon>Cyanidiales</taxon>
        <taxon>Cyanidiaceae</taxon>
        <taxon>Cyanidiococcus</taxon>
    </lineage>
</organism>
<dbReference type="SUPFAM" id="SSF53474">
    <property type="entry name" value="alpha/beta-Hydrolases"/>
    <property type="match status" value="1"/>
</dbReference>
<accession>A0A7J7IJL1</accession>
<evidence type="ECO:0000313" key="2">
    <source>
        <dbReference type="EMBL" id="KAF6003208.1"/>
    </source>
</evidence>
<sequence>MGTAVFDHFVHATYRFKTDTASGHKLFGQLWVPQACLIDEDHVIKEMEQTSSEVPSAQREASERFPKASDYGDFGRILSSEELSILRYDARKIRAIALFLHGLHSNSSFSTMDPIAPGEFHRKYMGSVPQRLNEQGILVFAHDHMGHGRTLTASGKSDHRVIDRFRTLELDAVRHIEIVRSLAFREGASTEGSLCDSIPLFIIGESMGGLLAVSLALHYSDRLFPASDRVGGLILIAPAVLPPRDMFGLKGRILYQVSGIVSAFFPRFDAVQIPRCGLFPQVQKEFDIDEWTCHGKLKARLGREIIQAQKETEKRIGELKCPFLVLYGTEDTLTNPQTGVELFQRASSSDKQTIVLEGMWHVLLFEPGAEAARSEILSWILARC</sequence>
<reference evidence="2 3" key="1">
    <citation type="journal article" date="2020" name="J. Phycol.">
        <title>Comparative genome analysis reveals Cyanidiococcus gen. nov., a new extremophilic red algal genus sister to Cyanidioschyzon (Cyanidioschyzonaceae, Rhodophyta).</title>
        <authorList>
            <person name="Liu S.-L."/>
            <person name="Chiang Y.-R."/>
            <person name="Yoon H.S."/>
            <person name="Fu H.-Y."/>
        </authorList>
    </citation>
    <scope>NUCLEOTIDE SEQUENCE [LARGE SCALE GENOMIC DNA]</scope>
    <source>
        <strain evidence="2 3">THAL066</strain>
    </source>
</reference>
<dbReference type="InterPro" id="IPR022742">
    <property type="entry name" value="Hydrolase_4"/>
</dbReference>
<keyword evidence="3" id="KW-1185">Reference proteome</keyword>
<dbReference type="InterPro" id="IPR051044">
    <property type="entry name" value="MAG_DAG_Lipase"/>
</dbReference>
<name>A0A7J7IJL1_9RHOD</name>
<dbReference type="PANTHER" id="PTHR11614">
    <property type="entry name" value="PHOSPHOLIPASE-RELATED"/>
    <property type="match status" value="1"/>
</dbReference>
<dbReference type="Gene3D" id="3.40.50.1820">
    <property type="entry name" value="alpha/beta hydrolase"/>
    <property type="match status" value="1"/>
</dbReference>
<feature type="domain" description="Serine aminopeptidase S33" evidence="1">
    <location>
        <begin position="127"/>
        <end position="367"/>
    </location>
</feature>
<dbReference type="AlphaFoldDB" id="A0A7J7IJL1"/>
<proteinExistence type="predicted"/>
<dbReference type="Pfam" id="PF12146">
    <property type="entry name" value="Hydrolase_4"/>
    <property type="match status" value="1"/>
</dbReference>